<proteinExistence type="predicted"/>
<sequence>MANINFSIDWLSSGGGEPAFRDTSAQLAIHLNETCLTRNEDIWSKTVRDTVLVSTYPLALWFASSWWRLNFEPLPQPGIRPSLDWRMAHELGAANHGFVWPRILFAPDGEMVNIWAERVPLEGQSIQYLYGLDAPRAVKMHDFQHQVHGFIETVLNRLQAVGCERTDLAALWSFVQEDRENPLSKRIRILEAQMGFDPDECPKEIISEALRIQDETGITAMSELAPIFGRRADGTALGEIANLALKDGLRGRPQVSGEDIKINPSSVAPWQRGVDAAREVRKLLNNKENPIDNNCLFELLGITAVQVDAWEGPFKNIVAVAKPEEGGNLNFIPRKKHPTAKRFEFVRFLADIMERPKDNRDWLVSSDIATARQKYQRAFAAEFLCPIDSLVDFIEGDYSESSFEDAAIHFGVSEKTVESLLANNGYLEISSGEPHMPYRLAA</sequence>
<accession>A0A1M5MRV5</accession>
<organism evidence="1 2">
    <name type="scientific">Pollutimonas bauzanensis</name>
    <dbReference type="NCBI Taxonomy" id="658167"/>
    <lineage>
        <taxon>Bacteria</taxon>
        <taxon>Pseudomonadati</taxon>
        <taxon>Pseudomonadota</taxon>
        <taxon>Betaproteobacteria</taxon>
        <taxon>Burkholderiales</taxon>
        <taxon>Alcaligenaceae</taxon>
        <taxon>Pollutimonas</taxon>
    </lineage>
</organism>
<gene>
    <name evidence="1" type="ORF">SAMN04488135_101290</name>
</gene>
<protein>
    <submittedName>
        <fullName evidence="1">Uncharacterized protein</fullName>
    </submittedName>
</protein>
<evidence type="ECO:0000313" key="2">
    <source>
        <dbReference type="Proteomes" id="UP000184226"/>
    </source>
</evidence>
<dbReference type="Proteomes" id="UP000184226">
    <property type="component" value="Unassembled WGS sequence"/>
</dbReference>
<dbReference type="OrthoDB" id="596881at2"/>
<dbReference type="STRING" id="658167.SAMN04488135_101290"/>
<dbReference type="AlphaFoldDB" id="A0A1M5MRV5"/>
<reference evidence="1 2" key="1">
    <citation type="submission" date="2016-11" db="EMBL/GenBank/DDBJ databases">
        <authorList>
            <person name="Jaros S."/>
            <person name="Januszkiewicz K."/>
            <person name="Wedrychowicz H."/>
        </authorList>
    </citation>
    <scope>NUCLEOTIDE SEQUENCE [LARGE SCALE GENOMIC DNA]</scope>
    <source>
        <strain evidence="1 2">CGMCC 1.10190</strain>
    </source>
</reference>
<dbReference type="EMBL" id="FQXE01000001">
    <property type="protein sequence ID" value="SHG79523.1"/>
    <property type="molecule type" value="Genomic_DNA"/>
</dbReference>
<name>A0A1M5MRV5_9BURK</name>
<evidence type="ECO:0000313" key="1">
    <source>
        <dbReference type="EMBL" id="SHG79523.1"/>
    </source>
</evidence>
<dbReference type="RefSeq" id="WP_073101264.1">
    <property type="nucleotide sequence ID" value="NZ_FQXE01000001.1"/>
</dbReference>
<keyword evidence="2" id="KW-1185">Reference proteome</keyword>